<dbReference type="GO" id="GO:0003676">
    <property type="term" value="F:nucleic acid binding"/>
    <property type="evidence" value="ECO:0007669"/>
    <property type="project" value="InterPro"/>
</dbReference>
<keyword evidence="1" id="KW-0175">Coiled coil</keyword>
<dbReference type="OrthoDB" id="6380082at2759"/>
<evidence type="ECO:0000259" key="3">
    <source>
        <dbReference type="PROSITE" id="PS50994"/>
    </source>
</evidence>
<gene>
    <name evidence="4" type="ORF">AWC38_SpisGene2062</name>
</gene>
<dbReference type="PROSITE" id="PS50994">
    <property type="entry name" value="INTEGRASE"/>
    <property type="match status" value="1"/>
</dbReference>
<dbReference type="InterPro" id="IPR012337">
    <property type="entry name" value="RNaseH-like_sf"/>
</dbReference>
<dbReference type="GO" id="GO:0015074">
    <property type="term" value="P:DNA integration"/>
    <property type="evidence" value="ECO:0007669"/>
    <property type="project" value="InterPro"/>
</dbReference>
<comment type="caution">
    <text evidence="4">The sequence shown here is derived from an EMBL/GenBank/DDBJ whole genome shotgun (WGS) entry which is preliminary data.</text>
</comment>
<sequence length="1598" mass="181603">MENPEEVLEPKELEVSQQIASEQSVTLKNKRSVVKRKITIHLKALSSEIGQFGSKFRIRRIVADLKQCLQETELLNVQYLAFTPEIEHDKILEWYDVEFGRVNDALDDVLSHLSERESEDTSQATSVSQRSKVSSKSDPVVIKARAVASQAFAKKQRESAIEKLKELERQAELQKKLWKAKEEAEKVKMKAKLELEKQRSRSEEAQKTRQIEAEAIRLEVEADALENDAHDISRNAKMQHLQNAVVGRAKEAIEGYGYSGELYVEALEKLESRFGKSRIVVKAHLNRLRKWKWIEVQAEVHDDFGIWTSKPPIAPPEHKLKHHRGASAVYSAVTAPSGNSSRFKQSGQFTSPPCVMGDGKCHKLHSCPKFKDLSVVDRLAKVREHGLCFRCFGRHWANKCRCPKQCGVNGCTRLHNELLHRTSEEHKSLSIPSPVEPPIQPSQPEPLVEGSHVMQATSNKSRVLLQVVPVTLYGPCDQLNAHALLDPGSTCSLIRGDVADQLNLDGPTASLDLFADIELQDVNRAEVKVILGSDITEIVIPREVREGPRGSPFGIKTKLGWTVTGTLPRYSRDSESVCFIHVASPEEKLNELLKSWWKTESFGCKQQSLSRKTLHLLEKRLESDPELRAKYRQTIDDDLQKGYIKKLSEQELSESTPRVWYLPHHPVLNPHKPGKVRRVSDAAAKYQGTSLNNQLSSGPDLLNSLIGILMRFRQELIAMSADIEAMFNQVAVPEEDQSVLRFVWRRTPEDKVDVLTKWISNDKNLLTAIPAELRALSVRSIGEEGTLPTERALGVIWDVQRDAFLFKIKPKELADTRRKVISLTVSVFDPIGFLAPFIVRAKIFLQSLWKLRQGWDEKIPEETQQEWSVWQKELQSLAEFSVPRFYRLVMLSPTSIQLHLFGDASETAFCAVAYSRFEYPGGERQCTFVAKKTRVAPVKPLSIPRLELQAAVLSVRLALACMIQKEHDYEVSSTYYWCDSSAVIGQIRGESKRHPAFTANRLSEILDTSEPQQWRHCPGKLNPADDGSRGLKADSITPNCRWLNGPSFLLLLEYQWPEDVLKSMFAPDVTCEVPEVPGETFMSAVDGWKLNPQFIDLSRYSSFVKVCPITAYVKRFIEICRTRKEKMEMKIGPLEVQEMKNARLMWIKSAQEEVFSADICNLSGGKPVGMESRLRTLTPFLDESDILRVGGRIDRAAVCYDVKHPIIIPQDHQLCRLVIMDCHKRLNHEGTEHIRNELRLLYWIPHSRSTVRKVLNNCSLCKKRRIKLQPPLMASLPKDRLQVAAPFSKIGVDYFGPIMVKYSRKQEKRYGCLFTCSVTRAVHIEVARSLETDSFINSQKQFIARRGPPSDIYSDNGTNFVGANRELKRSLEEWNQSQISDYLSQKDIHWHFNPPATPHSGGIWERLVQSCKKALEVVLHGQVVTDEVLETAFAETEALVNSRPLTEVSSDSGFEAITPNHLLSSPADPVLPCGVFSDKETSSKKRWRQVQVMVDQVWRRWLKEYLPTPTERKRWNLPSYNLGVGDFVLVVDEKTQKGDWPLARVTKIFPGKDDTIRVCEVKTKYGLYKKPVANLGLGSLRYRRFRGDGDVTTQHGYV</sequence>
<dbReference type="Pfam" id="PF03564">
    <property type="entry name" value="DUF1759"/>
    <property type="match status" value="1"/>
</dbReference>
<organism evidence="4 5">
    <name type="scientific">Stylophora pistillata</name>
    <name type="common">Smooth cauliflower coral</name>
    <dbReference type="NCBI Taxonomy" id="50429"/>
    <lineage>
        <taxon>Eukaryota</taxon>
        <taxon>Metazoa</taxon>
        <taxon>Cnidaria</taxon>
        <taxon>Anthozoa</taxon>
        <taxon>Hexacorallia</taxon>
        <taxon>Scleractinia</taxon>
        <taxon>Astrocoeniina</taxon>
        <taxon>Pocilloporidae</taxon>
        <taxon>Stylophora</taxon>
    </lineage>
</organism>
<dbReference type="InterPro" id="IPR008042">
    <property type="entry name" value="Retrotrans_Pao"/>
</dbReference>
<feature type="domain" description="Integrase catalytic" evidence="3">
    <location>
        <begin position="1282"/>
        <end position="1467"/>
    </location>
</feature>
<reference evidence="5" key="1">
    <citation type="journal article" date="2017" name="bioRxiv">
        <title>Comparative analysis of the genomes of Stylophora pistillata and Acropora digitifera provides evidence for extensive differences between species of corals.</title>
        <authorList>
            <person name="Voolstra C.R."/>
            <person name="Li Y."/>
            <person name="Liew Y.J."/>
            <person name="Baumgarten S."/>
            <person name="Zoccola D."/>
            <person name="Flot J.-F."/>
            <person name="Tambutte S."/>
            <person name="Allemand D."/>
            <person name="Aranda M."/>
        </authorList>
    </citation>
    <scope>NUCLEOTIDE SEQUENCE [LARGE SCALE GENOMIC DNA]</scope>
</reference>
<dbReference type="SUPFAM" id="SSF56672">
    <property type="entry name" value="DNA/RNA polymerases"/>
    <property type="match status" value="1"/>
</dbReference>
<dbReference type="Proteomes" id="UP000225706">
    <property type="component" value="Unassembled WGS sequence"/>
</dbReference>
<feature type="region of interest" description="Disordered" evidence="2">
    <location>
        <begin position="425"/>
        <end position="447"/>
    </location>
</feature>
<dbReference type="EMBL" id="LSMT01000016">
    <property type="protein sequence ID" value="PFX33015.1"/>
    <property type="molecule type" value="Genomic_DNA"/>
</dbReference>
<dbReference type="PANTHER" id="PTHR47331">
    <property type="entry name" value="PHD-TYPE DOMAIN-CONTAINING PROTEIN"/>
    <property type="match status" value="1"/>
</dbReference>
<dbReference type="SUPFAM" id="SSF53098">
    <property type="entry name" value="Ribonuclease H-like"/>
    <property type="match status" value="1"/>
</dbReference>
<dbReference type="InterPro" id="IPR036397">
    <property type="entry name" value="RNaseH_sf"/>
</dbReference>
<evidence type="ECO:0000313" key="4">
    <source>
        <dbReference type="EMBL" id="PFX33015.1"/>
    </source>
</evidence>
<dbReference type="InterPro" id="IPR040676">
    <property type="entry name" value="DUF5641"/>
</dbReference>
<accession>A0A2B4SX75</accession>
<keyword evidence="5" id="KW-1185">Reference proteome</keyword>
<proteinExistence type="predicted"/>
<feature type="coiled-coil region" evidence="1">
    <location>
        <begin position="150"/>
        <end position="235"/>
    </location>
</feature>
<feature type="region of interest" description="Disordered" evidence="2">
    <location>
        <begin position="113"/>
        <end position="132"/>
    </location>
</feature>
<dbReference type="InterPro" id="IPR043502">
    <property type="entry name" value="DNA/RNA_pol_sf"/>
</dbReference>
<dbReference type="Pfam" id="PF18701">
    <property type="entry name" value="DUF5641"/>
    <property type="match status" value="1"/>
</dbReference>
<dbReference type="InterPro" id="IPR005312">
    <property type="entry name" value="DUF1759"/>
</dbReference>
<feature type="compositionally biased region" description="Pro residues" evidence="2">
    <location>
        <begin position="434"/>
        <end position="444"/>
    </location>
</feature>
<dbReference type="Pfam" id="PF17921">
    <property type="entry name" value="Integrase_H2C2"/>
    <property type="match status" value="1"/>
</dbReference>
<dbReference type="STRING" id="50429.A0A2B4SX75"/>
<dbReference type="Pfam" id="PF05380">
    <property type="entry name" value="Peptidase_A17"/>
    <property type="match status" value="1"/>
</dbReference>
<dbReference type="InterPro" id="IPR001584">
    <property type="entry name" value="Integrase_cat-core"/>
</dbReference>
<name>A0A2B4SX75_STYPI</name>
<evidence type="ECO:0000256" key="1">
    <source>
        <dbReference type="SAM" id="Coils"/>
    </source>
</evidence>
<protein>
    <recommendedName>
        <fullName evidence="3">Integrase catalytic domain-containing protein</fullName>
    </recommendedName>
</protein>
<evidence type="ECO:0000256" key="2">
    <source>
        <dbReference type="SAM" id="MobiDB-lite"/>
    </source>
</evidence>
<dbReference type="Gene3D" id="3.30.420.10">
    <property type="entry name" value="Ribonuclease H-like superfamily/Ribonuclease H"/>
    <property type="match status" value="1"/>
</dbReference>
<dbReference type="InterPro" id="IPR041588">
    <property type="entry name" value="Integrase_H2C2"/>
</dbReference>
<evidence type="ECO:0000313" key="5">
    <source>
        <dbReference type="Proteomes" id="UP000225706"/>
    </source>
</evidence>